<comment type="subcellular location">
    <subcellularLocation>
        <location evidence="1">Membrane</location>
    </subcellularLocation>
</comment>
<dbReference type="AlphaFoldDB" id="A0A816CCB1"/>
<dbReference type="EMBL" id="CAJOBJ010069521">
    <property type="protein sequence ID" value="CAF4454133.1"/>
    <property type="molecule type" value="Genomic_DNA"/>
</dbReference>
<feature type="transmembrane region" description="Helical" evidence="5">
    <location>
        <begin position="222"/>
        <end position="243"/>
    </location>
</feature>
<evidence type="ECO:0000256" key="2">
    <source>
        <dbReference type="ARBA" id="ARBA00022692"/>
    </source>
</evidence>
<dbReference type="Proteomes" id="UP000663824">
    <property type="component" value="Unassembled WGS sequence"/>
</dbReference>
<keyword evidence="3 5" id="KW-1133">Transmembrane helix</keyword>
<evidence type="ECO:0000256" key="4">
    <source>
        <dbReference type="ARBA" id="ARBA00023136"/>
    </source>
</evidence>
<dbReference type="GO" id="GO:0016020">
    <property type="term" value="C:membrane"/>
    <property type="evidence" value="ECO:0007669"/>
    <property type="project" value="UniProtKB-SubCell"/>
</dbReference>
<reference evidence="6" key="1">
    <citation type="submission" date="2021-02" db="EMBL/GenBank/DDBJ databases">
        <authorList>
            <person name="Nowell W R."/>
        </authorList>
    </citation>
    <scope>NUCLEOTIDE SEQUENCE</scope>
</reference>
<keyword evidence="4 5" id="KW-0472">Membrane</keyword>
<dbReference type="Proteomes" id="UP000681720">
    <property type="component" value="Unassembled WGS sequence"/>
</dbReference>
<feature type="transmembrane region" description="Helical" evidence="5">
    <location>
        <begin position="45"/>
        <end position="65"/>
    </location>
</feature>
<dbReference type="Gene3D" id="1.20.1070.10">
    <property type="entry name" value="Rhodopsin 7-helix transmembrane proteins"/>
    <property type="match status" value="1"/>
</dbReference>
<feature type="transmembrane region" description="Helical" evidence="5">
    <location>
        <begin position="12"/>
        <end position="33"/>
    </location>
</feature>
<proteinExistence type="predicted"/>
<feature type="transmembrane region" description="Helical" evidence="5">
    <location>
        <begin position="126"/>
        <end position="145"/>
    </location>
</feature>
<dbReference type="PROSITE" id="PS00237">
    <property type="entry name" value="G_PROTEIN_RECEP_F1_1"/>
    <property type="match status" value="1"/>
</dbReference>
<evidence type="ECO:0000313" key="10">
    <source>
        <dbReference type="Proteomes" id="UP000663834"/>
    </source>
</evidence>
<organism evidence="6 10">
    <name type="scientific">Rotaria magnacalcarata</name>
    <dbReference type="NCBI Taxonomy" id="392030"/>
    <lineage>
        <taxon>Eukaryota</taxon>
        <taxon>Metazoa</taxon>
        <taxon>Spiralia</taxon>
        <taxon>Gnathifera</taxon>
        <taxon>Rotifera</taxon>
        <taxon>Eurotatoria</taxon>
        <taxon>Bdelloidea</taxon>
        <taxon>Philodinida</taxon>
        <taxon>Philodinidae</taxon>
        <taxon>Rotaria</taxon>
    </lineage>
</organism>
<feature type="transmembrane region" description="Helical" evidence="5">
    <location>
        <begin position="263"/>
        <end position="287"/>
    </location>
</feature>
<protein>
    <submittedName>
        <fullName evidence="6">Uncharacterized protein</fullName>
    </submittedName>
</protein>
<evidence type="ECO:0000313" key="6">
    <source>
        <dbReference type="EMBL" id="CAF1620092.1"/>
    </source>
</evidence>
<dbReference type="SUPFAM" id="SSF81321">
    <property type="entry name" value="Family A G protein-coupled receptor-like"/>
    <property type="match status" value="1"/>
</dbReference>
<evidence type="ECO:0000256" key="5">
    <source>
        <dbReference type="SAM" id="Phobius"/>
    </source>
</evidence>
<dbReference type="Proteomes" id="UP000663834">
    <property type="component" value="Unassembled WGS sequence"/>
</dbReference>
<evidence type="ECO:0000313" key="8">
    <source>
        <dbReference type="EMBL" id="CAF4073321.1"/>
    </source>
</evidence>
<evidence type="ECO:0000256" key="3">
    <source>
        <dbReference type="ARBA" id="ARBA00022989"/>
    </source>
</evidence>
<accession>A0A816CCB1</accession>
<keyword evidence="2 5" id="KW-0812">Transmembrane</keyword>
<evidence type="ECO:0000313" key="9">
    <source>
        <dbReference type="EMBL" id="CAF4454133.1"/>
    </source>
</evidence>
<dbReference type="EMBL" id="CAJNRE010015021">
    <property type="protein sequence ID" value="CAF2133839.1"/>
    <property type="molecule type" value="Genomic_DNA"/>
</dbReference>
<comment type="caution">
    <text evidence="6">The sequence shown here is derived from an EMBL/GenBank/DDBJ whole genome shotgun (WGS) entry which is preliminary data.</text>
</comment>
<evidence type="ECO:0000256" key="1">
    <source>
        <dbReference type="ARBA" id="ARBA00004370"/>
    </source>
</evidence>
<dbReference type="CDD" id="cd00637">
    <property type="entry name" value="7tm_classA_rhodopsin-like"/>
    <property type="match status" value="1"/>
</dbReference>
<feature type="transmembrane region" description="Helical" evidence="5">
    <location>
        <begin position="185"/>
        <end position="202"/>
    </location>
</feature>
<dbReference type="Proteomes" id="UP000676336">
    <property type="component" value="Unassembled WGS sequence"/>
</dbReference>
<name>A0A816CCB1_9BILA</name>
<feature type="transmembrane region" description="Helical" evidence="5">
    <location>
        <begin position="85"/>
        <end position="105"/>
    </location>
</feature>
<dbReference type="EMBL" id="CAJNOW010013349">
    <property type="protein sequence ID" value="CAF1620092.1"/>
    <property type="molecule type" value="Genomic_DNA"/>
</dbReference>
<gene>
    <name evidence="9" type="ORF">GIL414_LOCUS32561</name>
    <name evidence="6" type="ORF">KQP761_LOCUS24548</name>
    <name evidence="7" type="ORF">MBJ925_LOCUS28092</name>
    <name evidence="8" type="ORF">SMN809_LOCUS15872</name>
</gene>
<sequence>METAETRLVKFGIFMILQPPSIICYLASIHYILSHRDTRQALHHHGPLVLLFVGLVTVIFDLSMILDFLRTGVVTPSNEAYCSMWIFLDMLLYALTCVLMLWISIERHILIFHNQQLLDTKRKRFFVHYFPIAFIFGYLIVFYAYNVFFYPCKNEYDYQVVACSGACFAFANPILGLYDQFANSVVPYLLITIVNVGLWLRIVWQKHYRMRRAVDWRQHRKIIVQFAPVLIVYMFGYLTYGSLECYNMIHGPTDLSTTIQQVYFFYFFYLVGLLHPFVCLIGTPEIYRKWLPKRNRQIVPTTMNPRNGMSRLATTMF</sequence>
<dbReference type="Pfam" id="PF00001">
    <property type="entry name" value="7tm_1"/>
    <property type="match status" value="1"/>
</dbReference>
<dbReference type="EMBL" id="CAJOBI010006942">
    <property type="protein sequence ID" value="CAF4073321.1"/>
    <property type="molecule type" value="Genomic_DNA"/>
</dbReference>
<dbReference type="OrthoDB" id="9992823at2759"/>
<dbReference type="InterPro" id="IPR000276">
    <property type="entry name" value="GPCR_Rhodpsn"/>
</dbReference>
<dbReference type="GO" id="GO:0004930">
    <property type="term" value="F:G protein-coupled receptor activity"/>
    <property type="evidence" value="ECO:0007669"/>
    <property type="project" value="InterPro"/>
</dbReference>
<evidence type="ECO:0000313" key="7">
    <source>
        <dbReference type="EMBL" id="CAF2133839.1"/>
    </source>
</evidence>